<dbReference type="Pfam" id="PF03712">
    <property type="entry name" value="Cu2_monoox_C"/>
    <property type="match status" value="1"/>
</dbReference>
<dbReference type="CDD" id="cd09631">
    <property type="entry name" value="DOMON_DOH"/>
    <property type="match status" value="1"/>
</dbReference>
<comment type="similarity">
    <text evidence="1">Belongs to the copper type II ascorbate-dependent monooxygenase family.</text>
</comment>
<evidence type="ECO:0000256" key="2">
    <source>
        <dbReference type="ARBA" id="ARBA00023157"/>
    </source>
</evidence>
<reference evidence="7 8" key="1">
    <citation type="submission" date="2024-08" db="EMBL/GenBank/DDBJ databases">
        <authorList>
            <person name="Cucini C."/>
            <person name="Frati F."/>
        </authorList>
    </citation>
    <scope>NUCLEOTIDE SEQUENCE [LARGE SCALE GENOMIC DNA]</scope>
</reference>
<keyword evidence="4" id="KW-0472">Membrane</keyword>
<name>A0ABP1QPZ1_9HEXA</name>
<keyword evidence="2" id="KW-1015">Disulfide bond</keyword>
<dbReference type="InterPro" id="IPR014784">
    <property type="entry name" value="Cu2_ascorb_mOase-like_C"/>
</dbReference>
<dbReference type="SUPFAM" id="SSF49344">
    <property type="entry name" value="CBD9-like"/>
    <property type="match status" value="1"/>
</dbReference>
<feature type="signal peptide" evidence="5">
    <location>
        <begin position="1"/>
        <end position="21"/>
    </location>
</feature>
<dbReference type="PANTHER" id="PTHR10157:SF23">
    <property type="entry name" value="MOXD1 HOMOLOG 1"/>
    <property type="match status" value="1"/>
</dbReference>
<evidence type="ECO:0000256" key="4">
    <source>
        <dbReference type="SAM" id="Phobius"/>
    </source>
</evidence>
<proteinExistence type="inferred from homology"/>
<dbReference type="EMBL" id="CAXLJM020000043">
    <property type="protein sequence ID" value="CAL8109980.1"/>
    <property type="molecule type" value="Genomic_DNA"/>
</dbReference>
<keyword evidence="3" id="KW-0325">Glycoprotein</keyword>
<dbReference type="InterPro" id="IPR028460">
    <property type="entry name" value="Tbh/DBH"/>
</dbReference>
<dbReference type="Gene3D" id="2.60.120.310">
    <property type="entry name" value="Copper type II, ascorbate-dependent monooxygenase, N-terminal domain"/>
    <property type="match status" value="1"/>
</dbReference>
<evidence type="ECO:0000256" key="1">
    <source>
        <dbReference type="ARBA" id="ARBA00010676"/>
    </source>
</evidence>
<evidence type="ECO:0000256" key="5">
    <source>
        <dbReference type="SAM" id="SignalP"/>
    </source>
</evidence>
<keyword evidence="4" id="KW-0812">Transmembrane</keyword>
<dbReference type="SUPFAM" id="SSF49742">
    <property type="entry name" value="PHM/PNGase F"/>
    <property type="match status" value="2"/>
</dbReference>
<accession>A0ABP1QPZ1</accession>
<dbReference type="Pfam" id="PF01082">
    <property type="entry name" value="Cu2_monooxygen"/>
    <property type="match status" value="1"/>
</dbReference>
<gene>
    <name evidence="7" type="ORF">ODALV1_LOCUS13868</name>
</gene>
<evidence type="ECO:0000259" key="6">
    <source>
        <dbReference type="PROSITE" id="PS50836"/>
    </source>
</evidence>
<dbReference type="PROSITE" id="PS50836">
    <property type="entry name" value="DOMON"/>
    <property type="match status" value="1"/>
</dbReference>
<evidence type="ECO:0000256" key="3">
    <source>
        <dbReference type="ARBA" id="ARBA00023180"/>
    </source>
</evidence>
<dbReference type="SMART" id="SM00664">
    <property type="entry name" value="DoH"/>
    <property type="match status" value="1"/>
</dbReference>
<dbReference type="Pfam" id="PF03351">
    <property type="entry name" value="DOMON"/>
    <property type="match status" value="1"/>
</dbReference>
<sequence>MIYKVLLTLLVITLTHTNCQARNTKGSQIQQDSIRSGEEYLDLEQNYLLKWNVSLTEKRIYFEVTAKTTGYIGFGISPNGGMAGADIFIAGAYQNGSQYSSDRHAEGEFTPIIDTTSDWVLTSASETAPHTTIRFNRLLNTCDEEDYPITDATVRVIYAMGDTDTLEHHGANKGTKSINFFLEDDNFDPEKNDSFDIIATSVMPAQETSYWCTFHNVSAFSEKKHVIAFEPVLEGELALAHTHHFTLFKCIAPENVNPDELFGPVVGQGLHCFDSENQENFPKGYCTTPVYGWSKGGKRTVFPSNVGLPVPDKLNENEYYYIETHFDNPQNLSGKEIKSGVRAYYINNLREHDAGMLIVNHDTSPALTVPVESENFIISGHCSSACTEKEVPEEGLTLFNNLFHSHLAGRKMKLRHFRGNKELPWIGVDDHYDFNYQQSIPLSTYVKLEKGDQLTVECTYDNFNKSENRIITGGLSTREEMCEAILWYYPKREFILCGSAQDIPSHFAQFGITNFTTKDPAYPGGFPVYDILAPETLTGEYVESISFKFNWTQEFREAYQREKSTGEQVNYCLGVESINEGTVKYPENLEEFVPENECSRSENSGYTVSISIAVLLLAILQTFHVIVST</sequence>
<dbReference type="InterPro" id="IPR000945">
    <property type="entry name" value="DBH-like"/>
</dbReference>
<feature type="chain" id="PRO_5047318398" description="DOMON domain-containing protein" evidence="5">
    <location>
        <begin position="22"/>
        <end position="629"/>
    </location>
</feature>
<dbReference type="InterPro" id="IPR008977">
    <property type="entry name" value="PHM/PNGase_F_dom_sf"/>
</dbReference>
<dbReference type="Proteomes" id="UP001642540">
    <property type="component" value="Unassembled WGS sequence"/>
</dbReference>
<dbReference type="PRINTS" id="PR00767">
    <property type="entry name" value="DBMONOXGNASE"/>
</dbReference>
<keyword evidence="5" id="KW-0732">Signal</keyword>
<dbReference type="Gene3D" id="2.60.40.1210">
    <property type="entry name" value="Cellobiose dehydrogenase, cytochrome domain"/>
    <property type="match status" value="1"/>
</dbReference>
<dbReference type="InterPro" id="IPR000323">
    <property type="entry name" value="Cu2_ascorb_mOase_N"/>
</dbReference>
<dbReference type="InterPro" id="IPR005018">
    <property type="entry name" value="DOMON_domain"/>
</dbReference>
<feature type="domain" description="DOMON" evidence="6">
    <location>
        <begin position="45"/>
        <end position="161"/>
    </location>
</feature>
<protein>
    <recommendedName>
        <fullName evidence="6">DOMON domain-containing protein</fullName>
    </recommendedName>
</protein>
<dbReference type="InterPro" id="IPR036939">
    <property type="entry name" value="Cu2_ascorb_mOase_N_sf"/>
</dbReference>
<dbReference type="PANTHER" id="PTHR10157">
    <property type="entry name" value="DOPAMINE BETA HYDROXYLASE RELATED"/>
    <property type="match status" value="1"/>
</dbReference>
<dbReference type="InterPro" id="IPR024548">
    <property type="entry name" value="Cu2_monoox_C"/>
</dbReference>
<evidence type="ECO:0000313" key="8">
    <source>
        <dbReference type="Proteomes" id="UP001642540"/>
    </source>
</evidence>
<feature type="transmembrane region" description="Helical" evidence="4">
    <location>
        <begin position="606"/>
        <end position="627"/>
    </location>
</feature>
<keyword evidence="4" id="KW-1133">Transmembrane helix</keyword>
<evidence type="ECO:0000313" key="7">
    <source>
        <dbReference type="EMBL" id="CAL8109980.1"/>
    </source>
</evidence>
<comment type="caution">
    <text evidence="7">The sequence shown here is derived from an EMBL/GenBank/DDBJ whole genome shotgun (WGS) entry which is preliminary data.</text>
</comment>
<dbReference type="Gene3D" id="2.60.120.230">
    <property type="match status" value="1"/>
</dbReference>
<dbReference type="InterPro" id="IPR045266">
    <property type="entry name" value="DOH_DOMON"/>
</dbReference>
<keyword evidence="8" id="KW-1185">Reference proteome</keyword>
<organism evidence="7 8">
    <name type="scientific">Orchesella dallaii</name>
    <dbReference type="NCBI Taxonomy" id="48710"/>
    <lineage>
        <taxon>Eukaryota</taxon>
        <taxon>Metazoa</taxon>
        <taxon>Ecdysozoa</taxon>
        <taxon>Arthropoda</taxon>
        <taxon>Hexapoda</taxon>
        <taxon>Collembola</taxon>
        <taxon>Entomobryomorpha</taxon>
        <taxon>Entomobryoidea</taxon>
        <taxon>Orchesellidae</taxon>
        <taxon>Orchesellinae</taxon>
        <taxon>Orchesella</taxon>
    </lineage>
</organism>